<feature type="compositionally biased region" description="Polar residues" evidence="1">
    <location>
        <begin position="347"/>
        <end position="363"/>
    </location>
</feature>
<keyword evidence="5" id="KW-1185">Reference proteome</keyword>
<evidence type="ECO:0000256" key="1">
    <source>
        <dbReference type="SAM" id="MobiDB-lite"/>
    </source>
</evidence>
<evidence type="ECO:0000256" key="2">
    <source>
        <dbReference type="SAM" id="SignalP"/>
    </source>
</evidence>
<feature type="compositionally biased region" description="Polar residues" evidence="1">
    <location>
        <begin position="312"/>
        <end position="339"/>
    </location>
</feature>
<reference evidence="4" key="1">
    <citation type="submission" date="2021-01" db="EMBL/GenBank/DDBJ databases">
        <authorList>
            <person name="Eckstrom K.M.E."/>
        </authorList>
    </citation>
    <scope>NUCLEOTIDE SEQUENCE</scope>
    <source>
        <strain evidence="4">UVCC 0001</strain>
    </source>
</reference>
<feature type="region of interest" description="Disordered" evidence="1">
    <location>
        <begin position="265"/>
        <end position="363"/>
    </location>
</feature>
<name>A0AAD9IGF7_PROWI</name>
<dbReference type="InterPro" id="IPR021255">
    <property type="entry name" value="DUF2807"/>
</dbReference>
<evidence type="ECO:0000313" key="4">
    <source>
        <dbReference type="EMBL" id="KAK2076175.1"/>
    </source>
</evidence>
<gene>
    <name evidence="4" type="ORF">QBZ16_001107</name>
</gene>
<protein>
    <recommendedName>
        <fullName evidence="3">Putative auto-transporter adhesin head GIN domain-containing protein</fullName>
    </recommendedName>
</protein>
<evidence type="ECO:0000259" key="3">
    <source>
        <dbReference type="Pfam" id="PF10988"/>
    </source>
</evidence>
<sequence length="363" mass="36531">MRSFGNYWAVLLLCAVAPAVRASQRTLDAFSAVNLCVPFAVQIAPGSGYSLEIDGDAGVESAITADVSSGVLSLGTQAFSTSNPIKVTIRLPAGALEAVGQNGLQASAFVASGFYGEQLSLTSTLGSGQINVQGANYTSVQITSGGTGTVRLNGAFKTVDLATSGITNTYLSGYVERVTLSLNGISNVYIVASTPDMQITGSALGISSVMYNQGQCSVSSNFPMQPTCQRNPSLWFQGPSQPEWATQLTASGTFTCPASMTVPAAAPAEAPTPIPPIPTTPPPPPPHSGPVPEPSPEADSYNFATPTPGGYQAQSGSAGPQGTTANSVAQGTNSASATSVAGPGGAFTSTSNDGTTNSATTAG</sequence>
<comment type="caution">
    <text evidence="4">The sequence shown here is derived from an EMBL/GenBank/DDBJ whole genome shotgun (WGS) entry which is preliminary data.</text>
</comment>
<accession>A0AAD9IGF7</accession>
<dbReference type="Pfam" id="PF10988">
    <property type="entry name" value="DUF2807"/>
    <property type="match status" value="1"/>
</dbReference>
<organism evidence="4 5">
    <name type="scientific">Prototheca wickerhamii</name>
    <dbReference type="NCBI Taxonomy" id="3111"/>
    <lineage>
        <taxon>Eukaryota</taxon>
        <taxon>Viridiplantae</taxon>
        <taxon>Chlorophyta</taxon>
        <taxon>core chlorophytes</taxon>
        <taxon>Trebouxiophyceae</taxon>
        <taxon>Chlorellales</taxon>
        <taxon>Chlorellaceae</taxon>
        <taxon>Prototheca</taxon>
    </lineage>
</organism>
<feature type="compositionally biased region" description="Pro residues" evidence="1">
    <location>
        <begin position="270"/>
        <end position="295"/>
    </location>
</feature>
<feature type="domain" description="Putative auto-transporter adhesin head GIN" evidence="3">
    <location>
        <begin position="30"/>
        <end position="211"/>
    </location>
</feature>
<dbReference type="Gene3D" id="2.160.20.120">
    <property type="match status" value="1"/>
</dbReference>
<feature type="signal peptide" evidence="2">
    <location>
        <begin position="1"/>
        <end position="22"/>
    </location>
</feature>
<feature type="chain" id="PRO_5042227196" description="Putative auto-transporter adhesin head GIN domain-containing protein" evidence="2">
    <location>
        <begin position="23"/>
        <end position="363"/>
    </location>
</feature>
<evidence type="ECO:0000313" key="5">
    <source>
        <dbReference type="Proteomes" id="UP001255856"/>
    </source>
</evidence>
<keyword evidence="2" id="KW-0732">Signal</keyword>
<dbReference type="EMBL" id="JASFZW010000011">
    <property type="protein sequence ID" value="KAK2076175.1"/>
    <property type="molecule type" value="Genomic_DNA"/>
</dbReference>
<dbReference type="AlphaFoldDB" id="A0AAD9IGF7"/>
<dbReference type="Proteomes" id="UP001255856">
    <property type="component" value="Unassembled WGS sequence"/>
</dbReference>
<proteinExistence type="predicted"/>